<evidence type="ECO:0000313" key="1">
    <source>
        <dbReference type="EMBL" id="KAK0461545.1"/>
    </source>
</evidence>
<dbReference type="AlphaFoldDB" id="A0AA39N9I7"/>
<protein>
    <submittedName>
        <fullName evidence="1">Uncharacterized protein</fullName>
    </submittedName>
</protein>
<accession>A0AA39N9I7</accession>
<proteinExistence type="predicted"/>
<comment type="caution">
    <text evidence="1">The sequence shown here is derived from an EMBL/GenBank/DDBJ whole genome shotgun (WGS) entry which is preliminary data.</text>
</comment>
<name>A0AA39N9I7_9AGAR</name>
<reference evidence="1" key="1">
    <citation type="submission" date="2023-06" db="EMBL/GenBank/DDBJ databases">
        <authorList>
            <consortium name="Lawrence Berkeley National Laboratory"/>
            <person name="Ahrendt S."/>
            <person name="Sahu N."/>
            <person name="Indic B."/>
            <person name="Wong-Bajracharya J."/>
            <person name="Merenyi Z."/>
            <person name="Ke H.-M."/>
            <person name="Monk M."/>
            <person name="Kocsube S."/>
            <person name="Drula E."/>
            <person name="Lipzen A."/>
            <person name="Balint B."/>
            <person name="Henrissat B."/>
            <person name="Andreopoulos B."/>
            <person name="Martin F.M."/>
            <person name="Harder C.B."/>
            <person name="Rigling D."/>
            <person name="Ford K.L."/>
            <person name="Foster G.D."/>
            <person name="Pangilinan J."/>
            <person name="Papanicolaou A."/>
            <person name="Barry K."/>
            <person name="LaButti K."/>
            <person name="Viragh M."/>
            <person name="Koriabine M."/>
            <person name="Yan M."/>
            <person name="Riley R."/>
            <person name="Champramary S."/>
            <person name="Plett K.L."/>
            <person name="Tsai I.J."/>
            <person name="Slot J."/>
            <person name="Sipos G."/>
            <person name="Plett J."/>
            <person name="Nagy L.G."/>
            <person name="Grigoriev I.V."/>
        </authorList>
    </citation>
    <scope>NUCLEOTIDE SEQUENCE</scope>
    <source>
        <strain evidence="1">ICMP 16352</strain>
    </source>
</reference>
<dbReference type="EMBL" id="JAUEPR010000141">
    <property type="protein sequence ID" value="KAK0461545.1"/>
    <property type="molecule type" value="Genomic_DNA"/>
</dbReference>
<evidence type="ECO:0000313" key="2">
    <source>
        <dbReference type="Proteomes" id="UP001175227"/>
    </source>
</evidence>
<organism evidence="1 2">
    <name type="scientific">Armillaria novae-zelandiae</name>
    <dbReference type="NCBI Taxonomy" id="153914"/>
    <lineage>
        <taxon>Eukaryota</taxon>
        <taxon>Fungi</taxon>
        <taxon>Dikarya</taxon>
        <taxon>Basidiomycota</taxon>
        <taxon>Agaricomycotina</taxon>
        <taxon>Agaricomycetes</taxon>
        <taxon>Agaricomycetidae</taxon>
        <taxon>Agaricales</taxon>
        <taxon>Marasmiineae</taxon>
        <taxon>Physalacriaceae</taxon>
        <taxon>Armillaria</taxon>
    </lineage>
</organism>
<dbReference type="Proteomes" id="UP001175227">
    <property type="component" value="Unassembled WGS sequence"/>
</dbReference>
<keyword evidence="2" id="KW-1185">Reference proteome</keyword>
<gene>
    <name evidence="1" type="ORF">IW261DRAFT_1599356</name>
</gene>
<sequence length="417" mass="46829">MNNGVEDREHGGRQPEGSQLRNTRRTYSVYLVPMHKVWELHGLLFGPRISVLSIGQWEGDSHRNEIELYTGVRYAVWRAGLEVWECGIKTRERGGGMQSGIAQPPLRVTLCDEPYPSQRLVTSSRPKQDRSFGSITIASYQTCYPKQGTSVTHGNASTRFSPRMHDNAHACPFNANARTHHANAKFTVPIKSPRVNVRCNPLQFVWSFSPSSWNRAGDREHGGQDPELQQRAYSIYQRSFALDTGTQRAMLGTYGRYIRQKDVGLVLSGLAEERKTVFPRFTFSVGIPSLRCFSLESLYLKGGGGATQTALVEAPRDLARGAVRTHTTAGARESTQAPREVCRRAVHAYTIAGVRQSTLANINGRGIFAGYPPSRRIRLNLCHLEANHRQYTVRVFEIEARSAPRNSERDIERKEGF</sequence>